<dbReference type="InterPro" id="IPR000182">
    <property type="entry name" value="GNAT_dom"/>
</dbReference>
<feature type="domain" description="N-acetyltransferase" evidence="1">
    <location>
        <begin position="3"/>
        <end position="178"/>
    </location>
</feature>
<dbReference type="Proteomes" id="UP000028542">
    <property type="component" value="Unassembled WGS sequence"/>
</dbReference>
<organism evidence="2 3">
    <name type="scientific">Clostridium sulfidigenes</name>
    <dbReference type="NCBI Taxonomy" id="318464"/>
    <lineage>
        <taxon>Bacteria</taxon>
        <taxon>Bacillati</taxon>
        <taxon>Bacillota</taxon>
        <taxon>Clostridia</taxon>
        <taxon>Eubacteriales</taxon>
        <taxon>Clostridiaceae</taxon>
        <taxon>Clostridium</taxon>
    </lineage>
</organism>
<dbReference type="AlphaFoldDB" id="A0A084JHB8"/>
<comment type="caution">
    <text evidence="2">The sequence shown here is derived from an EMBL/GenBank/DDBJ whole genome shotgun (WGS) entry which is preliminary data.</text>
</comment>
<accession>A0A084JHB8</accession>
<dbReference type="eggNOG" id="COG1670">
    <property type="taxonomic scope" value="Bacteria"/>
</dbReference>
<dbReference type="PROSITE" id="PS51186">
    <property type="entry name" value="GNAT"/>
    <property type="match status" value="1"/>
</dbReference>
<sequence>MKFKFVPMNDNYAKTMINEWKYENEYSIYDYCNEAEDLQENKDWGFSKFAVLNEKEILVGELTINFFREVEENSDDDGYVDIDTVKDNPDVFYEMWIGFGLKPNLTGIGLGKEFVSACVNFAVEHHQYKGDYVRLGVAEFNKRAIKTYEKSGFKVFSEYDGEIAGEKVKVLWMRKSQS</sequence>
<dbReference type="SUPFAM" id="SSF55729">
    <property type="entry name" value="Acyl-CoA N-acyltransferases (Nat)"/>
    <property type="match status" value="1"/>
</dbReference>
<proteinExistence type="predicted"/>
<name>A0A084JHB8_9CLOT</name>
<reference evidence="2 3" key="1">
    <citation type="submission" date="2014-07" db="EMBL/GenBank/DDBJ databases">
        <title>Draft genome of Clostridium sulfidigenes 113A isolated from sediments associated with methane hydrate from Krishna Godavari basin.</title>
        <authorList>
            <person name="Honkalas V.S."/>
            <person name="Dabir A.P."/>
            <person name="Arora P."/>
            <person name="Dhakephalkar P.K."/>
        </authorList>
    </citation>
    <scope>NUCLEOTIDE SEQUENCE [LARGE SCALE GENOMIC DNA]</scope>
    <source>
        <strain evidence="2 3">113A</strain>
    </source>
</reference>
<dbReference type="GO" id="GO:0016747">
    <property type="term" value="F:acyltransferase activity, transferring groups other than amino-acyl groups"/>
    <property type="evidence" value="ECO:0007669"/>
    <property type="project" value="InterPro"/>
</dbReference>
<evidence type="ECO:0000313" key="3">
    <source>
        <dbReference type="Proteomes" id="UP000028542"/>
    </source>
</evidence>
<protein>
    <submittedName>
        <fullName evidence="2">GNAT family acetyltransferase</fullName>
    </submittedName>
</protein>
<dbReference type="Gene3D" id="3.40.630.30">
    <property type="match status" value="1"/>
</dbReference>
<keyword evidence="3" id="KW-1185">Reference proteome</keyword>
<dbReference type="RefSeq" id="WP_035129886.1">
    <property type="nucleotide sequence ID" value="NZ_JPMD01000003.1"/>
</dbReference>
<dbReference type="Pfam" id="PF13302">
    <property type="entry name" value="Acetyltransf_3"/>
    <property type="match status" value="1"/>
</dbReference>
<dbReference type="InterPro" id="IPR016181">
    <property type="entry name" value="Acyl_CoA_acyltransferase"/>
</dbReference>
<dbReference type="STRING" id="318464.IO99_02795"/>
<keyword evidence="2" id="KW-0808">Transferase</keyword>
<evidence type="ECO:0000313" key="2">
    <source>
        <dbReference type="EMBL" id="KEZ88352.1"/>
    </source>
</evidence>
<evidence type="ECO:0000259" key="1">
    <source>
        <dbReference type="PROSITE" id="PS51186"/>
    </source>
</evidence>
<dbReference type="EMBL" id="JPMD01000003">
    <property type="protein sequence ID" value="KEZ88352.1"/>
    <property type="molecule type" value="Genomic_DNA"/>
</dbReference>
<gene>
    <name evidence="2" type="ORF">IO99_02795</name>
</gene>